<keyword evidence="5" id="KW-0234">DNA repair</keyword>
<dbReference type="CDD" id="cd06445">
    <property type="entry name" value="ATase"/>
    <property type="match status" value="1"/>
</dbReference>
<evidence type="ECO:0000256" key="3">
    <source>
        <dbReference type="ARBA" id="ARBA00022679"/>
    </source>
</evidence>
<name>A0ABZ1BQ24_9FIRM</name>
<keyword evidence="10" id="KW-1185">Reference proteome</keyword>
<dbReference type="PANTHER" id="PTHR10815:SF5">
    <property type="entry name" value="METHYLATED-DNA--PROTEIN-CYSTEINE METHYLTRANSFERASE"/>
    <property type="match status" value="1"/>
</dbReference>
<proteinExistence type="predicted"/>
<dbReference type="GO" id="GO:0003908">
    <property type="term" value="F:methylated-DNA-[protein]-cysteine S-methyltransferase activity"/>
    <property type="evidence" value="ECO:0007669"/>
    <property type="project" value="UniProtKB-EC"/>
</dbReference>
<comment type="catalytic activity">
    <reaction evidence="6">
        <text>a 6-O-methyl-2'-deoxyguanosine in DNA + L-cysteinyl-[protein] = S-methyl-L-cysteinyl-[protein] + a 2'-deoxyguanosine in DNA</text>
        <dbReference type="Rhea" id="RHEA:24000"/>
        <dbReference type="Rhea" id="RHEA-COMP:10131"/>
        <dbReference type="Rhea" id="RHEA-COMP:10132"/>
        <dbReference type="Rhea" id="RHEA-COMP:11367"/>
        <dbReference type="Rhea" id="RHEA-COMP:11368"/>
        <dbReference type="ChEBI" id="CHEBI:29950"/>
        <dbReference type="ChEBI" id="CHEBI:82612"/>
        <dbReference type="ChEBI" id="CHEBI:85445"/>
        <dbReference type="ChEBI" id="CHEBI:85448"/>
        <dbReference type="EC" id="2.1.1.63"/>
    </reaction>
</comment>
<gene>
    <name evidence="9" type="ORF">VLY81_01650</name>
</gene>
<dbReference type="SUPFAM" id="SSF46767">
    <property type="entry name" value="Methylated DNA-protein cysteine methyltransferase, C-terminal domain"/>
    <property type="match status" value="1"/>
</dbReference>
<dbReference type="Proteomes" id="UP001333102">
    <property type="component" value="Chromosome"/>
</dbReference>
<evidence type="ECO:0000256" key="7">
    <source>
        <dbReference type="SAM" id="MobiDB-lite"/>
    </source>
</evidence>
<dbReference type="PANTHER" id="PTHR10815">
    <property type="entry name" value="METHYLATED-DNA--PROTEIN-CYSTEINE METHYLTRANSFERASE"/>
    <property type="match status" value="1"/>
</dbReference>
<evidence type="ECO:0000256" key="4">
    <source>
        <dbReference type="ARBA" id="ARBA00022763"/>
    </source>
</evidence>
<dbReference type="NCBIfam" id="TIGR00589">
    <property type="entry name" value="ogt"/>
    <property type="match status" value="1"/>
</dbReference>
<feature type="compositionally biased region" description="Low complexity" evidence="7">
    <location>
        <begin position="10"/>
        <end position="22"/>
    </location>
</feature>
<dbReference type="PROSITE" id="PS00374">
    <property type="entry name" value="MGMT"/>
    <property type="match status" value="1"/>
</dbReference>
<sequence length="208" mass="21899">MRRQGRRGRSAPQGAAAASSAGRGDEPGRPLHLAWTEAGLVCACVACSGPEALLAEMHSRYGRRLGSVRLEPGEAAAVHRWEQAVRAWFETGAPPPLDLRWVTPFERRVMGIVCAIPRGQVRTYGEVARAASRPGAARAVGRVMATNPIPLFVPCHRVVPAAGGLGQYSGGGTAVKARLLALEGYPVRASQASTSARAESSDASQKLV</sequence>
<feature type="domain" description="Methylated-DNA-[protein]-cysteine S-methyltransferase DNA binding" evidence="8">
    <location>
        <begin position="104"/>
        <end position="184"/>
    </location>
</feature>
<dbReference type="EC" id="2.1.1.63" evidence="9"/>
<dbReference type="Gene3D" id="1.10.10.10">
    <property type="entry name" value="Winged helix-like DNA-binding domain superfamily/Winged helix DNA-binding domain"/>
    <property type="match status" value="1"/>
</dbReference>
<evidence type="ECO:0000256" key="1">
    <source>
        <dbReference type="ARBA" id="ARBA00001286"/>
    </source>
</evidence>
<dbReference type="EMBL" id="CP141614">
    <property type="protein sequence ID" value="WRP14904.1"/>
    <property type="molecule type" value="Genomic_DNA"/>
</dbReference>
<comment type="catalytic activity">
    <reaction evidence="1">
        <text>a 4-O-methyl-thymidine in DNA + L-cysteinyl-[protein] = a thymidine in DNA + S-methyl-L-cysteinyl-[protein]</text>
        <dbReference type="Rhea" id="RHEA:53428"/>
        <dbReference type="Rhea" id="RHEA-COMP:10131"/>
        <dbReference type="Rhea" id="RHEA-COMP:10132"/>
        <dbReference type="Rhea" id="RHEA-COMP:13555"/>
        <dbReference type="Rhea" id="RHEA-COMP:13556"/>
        <dbReference type="ChEBI" id="CHEBI:29950"/>
        <dbReference type="ChEBI" id="CHEBI:82612"/>
        <dbReference type="ChEBI" id="CHEBI:137386"/>
        <dbReference type="ChEBI" id="CHEBI:137387"/>
        <dbReference type="EC" id="2.1.1.63"/>
    </reaction>
</comment>
<protein>
    <submittedName>
        <fullName evidence="9">Methylated-DNA--[protein]-cysteine S-methyltransferase</fullName>
        <ecNumber evidence="9">2.1.1.63</ecNumber>
    </submittedName>
</protein>
<dbReference type="InterPro" id="IPR014048">
    <property type="entry name" value="MethylDNA_cys_MeTrfase_DNA-bd"/>
</dbReference>
<dbReference type="GO" id="GO:0032259">
    <property type="term" value="P:methylation"/>
    <property type="evidence" value="ECO:0007669"/>
    <property type="project" value="UniProtKB-KW"/>
</dbReference>
<keyword evidence="3 9" id="KW-0808">Transferase</keyword>
<dbReference type="InterPro" id="IPR036388">
    <property type="entry name" value="WH-like_DNA-bd_sf"/>
</dbReference>
<evidence type="ECO:0000259" key="8">
    <source>
        <dbReference type="Pfam" id="PF01035"/>
    </source>
</evidence>
<dbReference type="InterPro" id="IPR036217">
    <property type="entry name" value="MethylDNA_cys_MeTrfase_DNAb"/>
</dbReference>
<evidence type="ECO:0000256" key="5">
    <source>
        <dbReference type="ARBA" id="ARBA00023204"/>
    </source>
</evidence>
<feature type="region of interest" description="Disordered" evidence="7">
    <location>
        <begin position="1"/>
        <end position="29"/>
    </location>
</feature>
<dbReference type="RefSeq" id="WP_324669291.1">
    <property type="nucleotide sequence ID" value="NZ_CP141614.1"/>
</dbReference>
<keyword evidence="4" id="KW-0227">DNA damage</keyword>
<accession>A0ABZ1BQ24</accession>
<organism evidence="9 10">
    <name type="scientific">Geochorda subterranea</name>
    <dbReference type="NCBI Taxonomy" id="3109564"/>
    <lineage>
        <taxon>Bacteria</taxon>
        <taxon>Bacillati</taxon>
        <taxon>Bacillota</taxon>
        <taxon>Limnochordia</taxon>
        <taxon>Limnochordales</taxon>
        <taxon>Geochordaceae</taxon>
        <taxon>Geochorda</taxon>
    </lineage>
</organism>
<dbReference type="Pfam" id="PF01035">
    <property type="entry name" value="DNA_binding_1"/>
    <property type="match status" value="1"/>
</dbReference>
<keyword evidence="2 9" id="KW-0489">Methyltransferase</keyword>
<evidence type="ECO:0000313" key="9">
    <source>
        <dbReference type="EMBL" id="WRP14904.1"/>
    </source>
</evidence>
<evidence type="ECO:0000313" key="10">
    <source>
        <dbReference type="Proteomes" id="UP001333102"/>
    </source>
</evidence>
<reference evidence="10" key="1">
    <citation type="submission" date="2023-12" db="EMBL/GenBank/DDBJ databases">
        <title>Novel isolates from deep terrestrial aquifers shed light on the physiology and ecology of the class Limnochordia.</title>
        <authorList>
            <person name="Karnachuk O.V."/>
            <person name="Lukina A.P."/>
            <person name="Avakyan M.R."/>
            <person name="Kadnikov V."/>
            <person name="Begmatov S."/>
            <person name="Beletsky A.V."/>
            <person name="Mardanov A.V."/>
            <person name="Ravin N.V."/>
        </authorList>
    </citation>
    <scope>NUCLEOTIDE SEQUENCE [LARGE SCALE GENOMIC DNA]</scope>
    <source>
        <strain evidence="10">LN</strain>
    </source>
</reference>
<evidence type="ECO:0000256" key="2">
    <source>
        <dbReference type="ARBA" id="ARBA00022603"/>
    </source>
</evidence>
<evidence type="ECO:0000256" key="6">
    <source>
        <dbReference type="ARBA" id="ARBA00049348"/>
    </source>
</evidence>
<dbReference type="InterPro" id="IPR001497">
    <property type="entry name" value="MethylDNA_cys_MeTrfase_AS"/>
</dbReference>